<name>A0ABU7PDC1_9ACTN</name>
<keyword evidence="1" id="KW-0812">Transmembrane</keyword>
<gene>
    <name evidence="2" type="ORF">V2S66_17620</name>
</gene>
<keyword evidence="3" id="KW-1185">Reference proteome</keyword>
<reference evidence="2 3" key="1">
    <citation type="submission" date="2023-12" db="EMBL/GenBank/DDBJ databases">
        <title>Streptomyces sp. V4-01.</title>
        <authorList>
            <person name="Somphong A."/>
            <person name="Phongsopitanun W."/>
        </authorList>
    </citation>
    <scope>NUCLEOTIDE SEQUENCE [LARGE SCALE GENOMIC DNA]</scope>
    <source>
        <strain evidence="2 3">V4-01</strain>
    </source>
</reference>
<evidence type="ECO:0000313" key="2">
    <source>
        <dbReference type="EMBL" id="MEE4543781.1"/>
    </source>
</evidence>
<feature type="transmembrane region" description="Helical" evidence="1">
    <location>
        <begin position="38"/>
        <end position="57"/>
    </location>
</feature>
<comment type="caution">
    <text evidence="2">The sequence shown here is derived from an EMBL/GenBank/DDBJ whole genome shotgun (WGS) entry which is preliminary data.</text>
</comment>
<proteinExistence type="predicted"/>
<evidence type="ECO:0000313" key="3">
    <source>
        <dbReference type="Proteomes" id="UP001344658"/>
    </source>
</evidence>
<dbReference type="Proteomes" id="UP001344658">
    <property type="component" value="Unassembled WGS sequence"/>
</dbReference>
<organism evidence="2 3">
    <name type="scientific">Actinacidiphila polyblastidii</name>
    <dbReference type="NCBI Taxonomy" id="3110430"/>
    <lineage>
        <taxon>Bacteria</taxon>
        <taxon>Bacillati</taxon>
        <taxon>Actinomycetota</taxon>
        <taxon>Actinomycetes</taxon>
        <taxon>Kitasatosporales</taxon>
        <taxon>Streptomycetaceae</taxon>
        <taxon>Actinacidiphila</taxon>
    </lineage>
</organism>
<feature type="transmembrane region" description="Helical" evidence="1">
    <location>
        <begin position="12"/>
        <end position="32"/>
    </location>
</feature>
<protein>
    <recommendedName>
        <fullName evidence="4">PH domain-containing protein</fullName>
    </recommendedName>
</protein>
<keyword evidence="1" id="KW-1133">Transmembrane helix</keyword>
<dbReference type="RefSeq" id="WP_330796519.1">
    <property type="nucleotide sequence ID" value="NZ_JAZEWV010000013.1"/>
</dbReference>
<evidence type="ECO:0000256" key="1">
    <source>
        <dbReference type="SAM" id="Phobius"/>
    </source>
</evidence>
<dbReference type="EMBL" id="JAZEWV010000013">
    <property type="protein sequence ID" value="MEE4543781.1"/>
    <property type="molecule type" value="Genomic_DNA"/>
</dbReference>
<evidence type="ECO:0008006" key="4">
    <source>
        <dbReference type="Google" id="ProtNLM"/>
    </source>
</evidence>
<sequence>MKRLMQEPGSVRHSLTVLGTVAVTAVVLLGLADGAAAAATGLALITVVALAVVRYVAGADSQDSGYRKSVRLLGGQRLAVGDWQLIVRRTLGEDAEIHFGTTMRPQLQRLFAARLAEVHGVELHRDPRRAAALVGPDLWPWIDPQAGPPQPVLTEQVLRTLLDRLETLSTARPLPRHDQAQ</sequence>
<accession>A0ABU7PDC1</accession>
<keyword evidence="1" id="KW-0472">Membrane</keyword>